<feature type="transmembrane region" description="Helical" evidence="13">
    <location>
        <begin position="381"/>
        <end position="403"/>
    </location>
</feature>
<evidence type="ECO:0000256" key="9">
    <source>
        <dbReference type="ARBA" id="ARBA00023128"/>
    </source>
</evidence>
<proteinExistence type="inferred from homology"/>
<dbReference type="InterPro" id="IPR018108">
    <property type="entry name" value="MCP_transmembrane"/>
</dbReference>
<keyword evidence="10 11" id="KW-0472">Membrane</keyword>
<dbReference type="SUPFAM" id="SSF103506">
    <property type="entry name" value="Mitochondrial carrier"/>
    <property type="match status" value="1"/>
</dbReference>
<comment type="subcellular location">
    <subcellularLocation>
        <location evidence="2">Mitochondrion inner membrane</location>
        <topology evidence="2">Multi-pass membrane protein</topology>
    </subcellularLocation>
</comment>
<dbReference type="GO" id="GO:0005743">
    <property type="term" value="C:mitochondrial inner membrane"/>
    <property type="evidence" value="ECO:0007669"/>
    <property type="project" value="UniProtKB-SubCell"/>
</dbReference>
<gene>
    <name evidence="15" type="ORF">K489DRAFT_381615</name>
</gene>
<evidence type="ECO:0000256" key="6">
    <source>
        <dbReference type="ARBA" id="ARBA00022737"/>
    </source>
</evidence>
<accession>A0A6J3M3X9</accession>
<keyword evidence="8 13" id="KW-1133">Transmembrane helix</keyword>
<evidence type="ECO:0000256" key="3">
    <source>
        <dbReference type="ARBA" id="ARBA00021935"/>
    </source>
</evidence>
<evidence type="ECO:0000256" key="8">
    <source>
        <dbReference type="ARBA" id="ARBA00022989"/>
    </source>
</evidence>
<evidence type="ECO:0000256" key="13">
    <source>
        <dbReference type="SAM" id="Phobius"/>
    </source>
</evidence>
<reference evidence="15" key="1">
    <citation type="submission" date="2020-01" db="EMBL/GenBank/DDBJ databases">
        <authorList>
            <consortium name="DOE Joint Genome Institute"/>
            <person name="Haridas S."/>
            <person name="Albert R."/>
            <person name="Binder M."/>
            <person name="Bloem J."/>
            <person name="Labutti K."/>
            <person name="Salamov A."/>
            <person name="Andreopoulos B."/>
            <person name="Baker S.E."/>
            <person name="Barry K."/>
            <person name="Bills G."/>
            <person name="Bluhm B.H."/>
            <person name="Cannon C."/>
            <person name="Castanera R."/>
            <person name="Culley D.E."/>
            <person name="Daum C."/>
            <person name="Ezra D."/>
            <person name="Gonzalez J.B."/>
            <person name="Henrissat B."/>
            <person name="Kuo A."/>
            <person name="Liang C."/>
            <person name="Lipzen A."/>
            <person name="Lutzoni F."/>
            <person name="Magnuson J."/>
            <person name="Mondo S."/>
            <person name="Nolan M."/>
            <person name="Ohm R."/>
            <person name="Pangilinan J."/>
            <person name="Park H.-J."/>
            <person name="Ramirez L."/>
            <person name="Alfaro M."/>
            <person name="Sun H."/>
            <person name="Tritt A."/>
            <person name="Yoshinaga Y."/>
            <person name="Zwiers L.-H."/>
            <person name="Turgeon B.G."/>
            <person name="Goodwin S.B."/>
            <person name="Spatafora J.W."/>
            <person name="Crous P.W."/>
            <person name="Grigoriev I.V."/>
        </authorList>
    </citation>
    <scope>NUCLEOTIDE SEQUENCE</scope>
    <source>
        <strain evidence="15">CBS 342.82</strain>
    </source>
</reference>
<evidence type="ECO:0000256" key="7">
    <source>
        <dbReference type="ARBA" id="ARBA00022792"/>
    </source>
</evidence>
<dbReference type="PROSITE" id="PS50920">
    <property type="entry name" value="SOLCAR"/>
    <property type="match status" value="3"/>
</dbReference>
<evidence type="ECO:0000256" key="4">
    <source>
        <dbReference type="ARBA" id="ARBA00022448"/>
    </source>
</evidence>
<dbReference type="AlphaFoldDB" id="A0A6J3M3X9"/>
<evidence type="ECO:0000313" key="15">
    <source>
        <dbReference type="RefSeq" id="XP_033458663.1"/>
    </source>
</evidence>
<dbReference type="GeneID" id="54362969"/>
<sequence length="412" mass="44559">MTSLADGPASHVANTFTPLSQSLAMTPDSRSAAAGNQPAICPHDRENIAPFRTEATTAKRKIERQSWEYVVRSGTAGGIAACAAKSVVAPLDRVKILFQASNPQFAKYTGSWAGVARATQDIYKASGTAGLFRGHSATLLRIFPYGGIKFLAYEQIRAVVIPTKHEETHVRRFAAGSMAGIVSVFCTYPLEVIRVRLAWETNPSKRIGVRDICRKIYNEQPPPPANGNGLLQTAGLPKTATATLDAAQAVIRTVTPATGLSNFFRGFTPTLWGMIPYAGASFLTHDAAGDFMRLPSLAPYTVLPASELSPSQLAPGKAQPLRWWAELTTGAVAGFVSQTVSYPLEVIRRRMQVGGVIGDGHRMTMVEVGKKIFQEKGYRGFFVGLSIGWVKVVPMAATSFFVYERMKVTFGI</sequence>
<evidence type="ECO:0000256" key="2">
    <source>
        <dbReference type="ARBA" id="ARBA00004448"/>
    </source>
</evidence>
<dbReference type="RefSeq" id="XP_033458663.1">
    <property type="nucleotide sequence ID" value="XM_033605169.1"/>
</dbReference>
<evidence type="ECO:0000256" key="10">
    <source>
        <dbReference type="ARBA" id="ARBA00023136"/>
    </source>
</evidence>
<dbReference type="PANTHER" id="PTHR24089">
    <property type="entry name" value="SOLUTE CARRIER FAMILY 25"/>
    <property type="match status" value="1"/>
</dbReference>
<dbReference type="GO" id="GO:0055085">
    <property type="term" value="P:transmembrane transport"/>
    <property type="evidence" value="ECO:0007669"/>
    <property type="project" value="InterPro"/>
</dbReference>
<evidence type="ECO:0000256" key="11">
    <source>
        <dbReference type="PROSITE-ProRule" id="PRU00282"/>
    </source>
</evidence>
<dbReference type="Proteomes" id="UP000504637">
    <property type="component" value="Unplaced"/>
</dbReference>
<feature type="repeat" description="Solcar" evidence="11">
    <location>
        <begin position="167"/>
        <end position="291"/>
    </location>
</feature>
<dbReference type="Pfam" id="PF00153">
    <property type="entry name" value="Mito_carr"/>
    <property type="match status" value="4"/>
</dbReference>
<comment type="similarity">
    <text evidence="12">Belongs to the mitochondrial carrier (TC 2.A.29) family.</text>
</comment>
<evidence type="ECO:0000256" key="12">
    <source>
        <dbReference type="RuleBase" id="RU000488"/>
    </source>
</evidence>
<name>A0A6J3M3X9_9PEZI</name>
<feature type="repeat" description="Solcar" evidence="11">
    <location>
        <begin position="68"/>
        <end position="159"/>
    </location>
</feature>
<dbReference type="PRINTS" id="PR00926">
    <property type="entry name" value="MITOCARRIER"/>
</dbReference>
<dbReference type="InterPro" id="IPR002067">
    <property type="entry name" value="MCP"/>
</dbReference>
<protein>
    <recommendedName>
        <fullName evidence="3">Mitochondrial thiamine pyrophosphate carrier 1</fullName>
    </recommendedName>
</protein>
<dbReference type="OrthoDB" id="270584at2759"/>
<dbReference type="InterPro" id="IPR023395">
    <property type="entry name" value="MCP_dom_sf"/>
</dbReference>
<evidence type="ECO:0000256" key="5">
    <source>
        <dbReference type="ARBA" id="ARBA00022692"/>
    </source>
</evidence>
<keyword evidence="6" id="KW-0677">Repeat</keyword>
<evidence type="ECO:0000256" key="1">
    <source>
        <dbReference type="ARBA" id="ARBA00002238"/>
    </source>
</evidence>
<feature type="repeat" description="Solcar" evidence="11">
    <location>
        <begin position="321"/>
        <end position="409"/>
    </location>
</feature>
<dbReference type="Gene3D" id="1.50.40.10">
    <property type="entry name" value="Mitochondrial carrier domain"/>
    <property type="match status" value="1"/>
</dbReference>
<keyword evidence="9" id="KW-0496">Mitochondrion</keyword>
<organism evidence="15">
    <name type="scientific">Dissoconium aciculare CBS 342.82</name>
    <dbReference type="NCBI Taxonomy" id="1314786"/>
    <lineage>
        <taxon>Eukaryota</taxon>
        <taxon>Fungi</taxon>
        <taxon>Dikarya</taxon>
        <taxon>Ascomycota</taxon>
        <taxon>Pezizomycotina</taxon>
        <taxon>Dothideomycetes</taxon>
        <taxon>Dothideomycetidae</taxon>
        <taxon>Mycosphaerellales</taxon>
        <taxon>Dissoconiaceae</taxon>
        <taxon>Dissoconium</taxon>
    </lineage>
</organism>
<keyword evidence="5 11" id="KW-0812">Transmembrane</keyword>
<evidence type="ECO:0000313" key="14">
    <source>
        <dbReference type="Proteomes" id="UP000504637"/>
    </source>
</evidence>
<keyword evidence="4 12" id="KW-0813">Transport</keyword>
<keyword evidence="7" id="KW-0999">Mitochondrion inner membrane</keyword>
<reference evidence="15" key="3">
    <citation type="submission" date="2025-08" db="UniProtKB">
        <authorList>
            <consortium name="RefSeq"/>
        </authorList>
    </citation>
    <scope>IDENTIFICATION</scope>
    <source>
        <strain evidence="15">CBS 342.82</strain>
    </source>
</reference>
<comment type="function">
    <text evidence="1">Mitochondrial transporter that mediates uptake of thiamine pyrophosphate (ThPP) into mitochondria.</text>
</comment>
<keyword evidence="14" id="KW-1185">Reference proteome</keyword>
<reference evidence="15" key="2">
    <citation type="submission" date="2020-04" db="EMBL/GenBank/DDBJ databases">
        <authorList>
            <consortium name="NCBI Genome Project"/>
        </authorList>
    </citation>
    <scope>NUCLEOTIDE SEQUENCE</scope>
    <source>
        <strain evidence="15">CBS 342.82</strain>
    </source>
</reference>